<name>A0A2A3MGI6_9PSED</name>
<organism evidence="2 3">
    <name type="scientific">Pseudomonas abyssi</name>
    <dbReference type="NCBI Taxonomy" id="170540"/>
    <lineage>
        <taxon>Bacteria</taxon>
        <taxon>Pseudomonadati</taxon>
        <taxon>Pseudomonadota</taxon>
        <taxon>Gammaproteobacteria</taxon>
        <taxon>Pseudomonadales</taxon>
        <taxon>Pseudomonadaceae</taxon>
        <taxon>Pseudomonas</taxon>
    </lineage>
</organism>
<proteinExistence type="predicted"/>
<dbReference type="InterPro" id="IPR046025">
    <property type="entry name" value="DUF5983"/>
</dbReference>
<evidence type="ECO:0000313" key="2">
    <source>
        <dbReference type="EMBL" id="PBK03674.1"/>
    </source>
</evidence>
<keyword evidence="3" id="KW-1185">Reference proteome</keyword>
<accession>A0A2A3MGI6</accession>
<dbReference type="Pfam" id="PF19419">
    <property type="entry name" value="DUF5983"/>
    <property type="match status" value="1"/>
</dbReference>
<dbReference type="Proteomes" id="UP000242313">
    <property type="component" value="Unassembled WGS sequence"/>
</dbReference>
<reference evidence="2 3" key="1">
    <citation type="submission" date="2017-09" db="EMBL/GenBank/DDBJ databases">
        <title>Pseudomonas abyssi sp. nov. isolated from Abyssopelagic Water.</title>
        <authorList>
            <person name="Wei Y."/>
        </authorList>
    </citation>
    <scope>NUCLEOTIDE SEQUENCE [LARGE SCALE GENOMIC DNA]</scope>
    <source>
        <strain evidence="2 3">MT5</strain>
    </source>
</reference>
<gene>
    <name evidence="2" type="ORF">CNQ84_13955</name>
</gene>
<evidence type="ECO:0000313" key="3">
    <source>
        <dbReference type="Proteomes" id="UP000242313"/>
    </source>
</evidence>
<protein>
    <submittedName>
        <fullName evidence="2">ABC transporter substrate-binding protein</fullName>
    </submittedName>
</protein>
<dbReference type="RefSeq" id="WP_096005453.1">
    <property type="nucleotide sequence ID" value="NZ_NTMR01000017.1"/>
</dbReference>
<sequence length="238" mass="26781">MSQLDNPFIRGYRSLHIARQLLITHADDYPPVWRSLHPVQAHLSEEQINQFPCVFDGYFAVITEGQQVPQSLEDQCRSMGIVRSVVYAISGQDFDGKPVHLGDFYLEEAARKVMSRLSFETGVYGRVWEISTAHITKASSCYLSELADIATPSGLLFEVFRFPYGSTLGVKLIATPWTDENLMHVDGITAEQLRWEYLSQGIPDDLVQILHLAGQADVRILIFDADAPELPDLPLMEV</sequence>
<feature type="domain" description="DUF5983" evidence="1">
    <location>
        <begin position="127"/>
        <end position="237"/>
    </location>
</feature>
<dbReference type="AlphaFoldDB" id="A0A2A3MGI6"/>
<comment type="caution">
    <text evidence="2">The sequence shown here is derived from an EMBL/GenBank/DDBJ whole genome shotgun (WGS) entry which is preliminary data.</text>
</comment>
<dbReference type="EMBL" id="NTMR01000017">
    <property type="protein sequence ID" value="PBK03674.1"/>
    <property type="molecule type" value="Genomic_DNA"/>
</dbReference>
<evidence type="ECO:0000259" key="1">
    <source>
        <dbReference type="Pfam" id="PF19419"/>
    </source>
</evidence>